<feature type="transmembrane region" description="Helical" evidence="5">
    <location>
        <begin position="12"/>
        <end position="35"/>
    </location>
</feature>
<accession>A0ABW7IYK6</accession>
<keyword evidence="2 5" id="KW-0812">Transmembrane</keyword>
<feature type="domain" description="ABC transporter" evidence="6">
    <location>
        <begin position="318"/>
        <end position="571"/>
    </location>
</feature>
<dbReference type="InterPro" id="IPR036640">
    <property type="entry name" value="ABC1_TM_sf"/>
</dbReference>
<evidence type="ECO:0000313" key="9">
    <source>
        <dbReference type="Proteomes" id="UP001607151"/>
    </source>
</evidence>
<dbReference type="InterPro" id="IPR003439">
    <property type="entry name" value="ABC_transporter-like_ATP-bd"/>
</dbReference>
<comment type="caution">
    <text evidence="8">The sequence shown here is derived from an EMBL/GenBank/DDBJ whole genome shotgun (WGS) entry which is preliminary data.</text>
</comment>
<name>A0ABW7IYK6_9VIBR</name>
<comment type="subcellular location">
    <subcellularLocation>
        <location evidence="1">Cell membrane</location>
        <topology evidence="1">Multi-pass membrane protein</topology>
    </subcellularLocation>
</comment>
<evidence type="ECO:0000256" key="1">
    <source>
        <dbReference type="ARBA" id="ARBA00004651"/>
    </source>
</evidence>
<dbReference type="InterPro" id="IPR027417">
    <property type="entry name" value="P-loop_NTPase"/>
</dbReference>
<feature type="transmembrane region" description="Helical" evidence="5">
    <location>
        <begin position="47"/>
        <end position="67"/>
    </location>
</feature>
<dbReference type="Proteomes" id="UP001607151">
    <property type="component" value="Unassembled WGS sequence"/>
</dbReference>
<dbReference type="PANTHER" id="PTHR43394:SF1">
    <property type="entry name" value="ATP-BINDING CASSETTE SUB-FAMILY B MEMBER 10, MITOCHONDRIAL"/>
    <property type="match status" value="1"/>
</dbReference>
<keyword evidence="3 5" id="KW-1133">Transmembrane helix</keyword>
<sequence length="576" mass="63519">MQIYKSFIKVPHFLELLLSSTFINLLSLALPFALLQIYDRILPNQSYGTAVILLIGVAVAIFAEMILRFLRSWLSASSAANFEQETVEHSVFSLFKADYQHIAKMGIGRIYNGFSSIAQMRDAYSGQLMIGLVDLPFVIVFIALISYIGGSLVFIPILVWIVVGIIVLLIGNQLTKATQELSLTESQRLRVFIQVFSGLSTEKALAQEAEISSQYRQSNYHYASMQQRVDWLAAKLQLFIGLASQGTTLALIMIGSLVVLNGDLTTGGLTACSILAGRAVAPLSSLINLYNRVATADVAKQEVIEILELPEVPFRGIVELEEDEKFPSGPIQLRNFKVTEVGAKLDIEELTIPANGLVALHSDPLSFSNLFIASIGCFKQREQGELIIGGHDLYDYRYDQYHSAVIFVPTWPTLFAGSVLENLTMFRPELEGDALILAEQLGLSTAIGELAAGYQTQIGESGIETFNKGTIRMIAMVRALVQRPSILLLQQPLLSLDLDSQQRLIQVLSLYSQTMTIIVATQFQNLIDVCHLHISIDWDGHCVMEEGVRQKGQVTNKIGGSHAAIDSNFIAQEQAE</sequence>
<dbReference type="InterPro" id="IPR011527">
    <property type="entry name" value="ABC1_TM_dom"/>
</dbReference>
<feature type="domain" description="ABC transmembrane type-1" evidence="7">
    <location>
        <begin position="16"/>
        <end position="295"/>
    </location>
</feature>
<evidence type="ECO:0000256" key="3">
    <source>
        <dbReference type="ARBA" id="ARBA00022989"/>
    </source>
</evidence>
<feature type="transmembrane region" description="Helical" evidence="5">
    <location>
        <begin position="128"/>
        <end position="147"/>
    </location>
</feature>
<feature type="transmembrane region" description="Helical" evidence="5">
    <location>
        <begin position="238"/>
        <end position="260"/>
    </location>
</feature>
<dbReference type="SUPFAM" id="SSF90123">
    <property type="entry name" value="ABC transporter transmembrane region"/>
    <property type="match status" value="1"/>
</dbReference>
<dbReference type="PROSITE" id="PS50929">
    <property type="entry name" value="ABC_TM1F"/>
    <property type="match status" value="1"/>
</dbReference>
<reference evidence="8 9" key="1">
    <citation type="submission" date="2024-10" db="EMBL/GenBank/DDBJ databases">
        <authorList>
            <person name="Yibar A."/>
            <person name="Saticioglu I.B."/>
            <person name="Duman M."/>
            <person name="Ajmi N."/>
            <person name="Gurler F."/>
            <person name="Ay H."/>
            <person name="Onuk E."/>
            <person name="Guler S."/>
            <person name="Romalde J.L."/>
        </authorList>
    </citation>
    <scope>NUCLEOTIDE SEQUENCE [LARGE SCALE GENOMIC DNA]</scope>
    <source>
        <strain evidence="8 9">14-MA-B</strain>
    </source>
</reference>
<dbReference type="InterPro" id="IPR039421">
    <property type="entry name" value="Type_1_exporter"/>
</dbReference>
<evidence type="ECO:0000256" key="5">
    <source>
        <dbReference type="SAM" id="Phobius"/>
    </source>
</evidence>
<gene>
    <name evidence="8" type="ORF">ACGRQ9_14345</name>
</gene>
<evidence type="ECO:0000259" key="7">
    <source>
        <dbReference type="PROSITE" id="PS50929"/>
    </source>
</evidence>
<dbReference type="Pfam" id="PF00664">
    <property type="entry name" value="ABC_membrane"/>
    <property type="match status" value="1"/>
</dbReference>
<dbReference type="EMBL" id="JBIHSN010000003">
    <property type="protein sequence ID" value="MFH0266624.1"/>
    <property type="molecule type" value="Genomic_DNA"/>
</dbReference>
<keyword evidence="9" id="KW-1185">Reference proteome</keyword>
<feature type="transmembrane region" description="Helical" evidence="5">
    <location>
        <begin position="153"/>
        <end position="171"/>
    </location>
</feature>
<keyword evidence="4 5" id="KW-0472">Membrane</keyword>
<dbReference type="Gene3D" id="3.40.50.300">
    <property type="entry name" value="P-loop containing nucleotide triphosphate hydrolases"/>
    <property type="match status" value="1"/>
</dbReference>
<protein>
    <submittedName>
        <fullName evidence="8">ABC transporter transmembrane domain-containing protein</fullName>
    </submittedName>
</protein>
<evidence type="ECO:0000259" key="6">
    <source>
        <dbReference type="PROSITE" id="PS50893"/>
    </source>
</evidence>
<proteinExistence type="predicted"/>
<dbReference type="RefSeq" id="WP_394608326.1">
    <property type="nucleotide sequence ID" value="NZ_JBIHSJ010000004.1"/>
</dbReference>
<evidence type="ECO:0000313" key="8">
    <source>
        <dbReference type="EMBL" id="MFH0266624.1"/>
    </source>
</evidence>
<organism evidence="8 9">
    <name type="scientific">Vibrio rumoiensis</name>
    <dbReference type="NCBI Taxonomy" id="76258"/>
    <lineage>
        <taxon>Bacteria</taxon>
        <taxon>Pseudomonadati</taxon>
        <taxon>Pseudomonadota</taxon>
        <taxon>Gammaproteobacteria</taxon>
        <taxon>Vibrionales</taxon>
        <taxon>Vibrionaceae</taxon>
        <taxon>Vibrio</taxon>
    </lineage>
</organism>
<dbReference type="SUPFAM" id="SSF52540">
    <property type="entry name" value="P-loop containing nucleoside triphosphate hydrolases"/>
    <property type="match status" value="1"/>
</dbReference>
<evidence type="ECO:0000256" key="4">
    <source>
        <dbReference type="ARBA" id="ARBA00023136"/>
    </source>
</evidence>
<evidence type="ECO:0000256" key="2">
    <source>
        <dbReference type="ARBA" id="ARBA00022692"/>
    </source>
</evidence>
<dbReference type="PANTHER" id="PTHR43394">
    <property type="entry name" value="ATP-DEPENDENT PERMEASE MDL1, MITOCHONDRIAL"/>
    <property type="match status" value="1"/>
</dbReference>
<dbReference type="PROSITE" id="PS50893">
    <property type="entry name" value="ABC_TRANSPORTER_2"/>
    <property type="match status" value="1"/>
</dbReference>
<dbReference type="Gene3D" id="1.20.1560.10">
    <property type="entry name" value="ABC transporter type 1, transmembrane domain"/>
    <property type="match status" value="1"/>
</dbReference>